<protein>
    <submittedName>
        <fullName evidence="1">Uncharacterized protein</fullName>
    </submittedName>
</protein>
<dbReference type="AlphaFoldDB" id="A0AAX3WD50"/>
<evidence type="ECO:0000313" key="2">
    <source>
        <dbReference type="Proteomes" id="UP001223720"/>
    </source>
</evidence>
<sequence>MAFFDHIEKVSDLGERALQLRCGGFRPYDERTRRLVMSVVDEGPVGAVVQGLLHTPQPMPASIMKPVRLPRASKLKPVKPSKSLIDMLLGEDDEAA</sequence>
<accession>A0AAX3WD50</accession>
<gene>
    <name evidence="1" type="ORF">KEC54_24815</name>
</gene>
<evidence type="ECO:0000313" key="1">
    <source>
        <dbReference type="EMBL" id="WHQ69522.1"/>
    </source>
</evidence>
<reference evidence="1" key="1">
    <citation type="journal article" date="2022" name="Biotechnol. Bioprocess Eng.">
        <title>Pan-genome Analysis Reveals Comparative Genomic Features of Central Metabolic Pathways in Methylorubrum extorquens.</title>
        <authorList>
            <person name="Lee G.M."/>
            <person name="Scott-Nevros Z.K."/>
            <person name="Lee S.-M."/>
            <person name="Kim D."/>
        </authorList>
    </citation>
    <scope>NUCLEOTIDE SEQUENCE</scope>
    <source>
        <strain evidence="1">ATCC 55366</strain>
    </source>
</reference>
<organism evidence="1 2">
    <name type="scientific">Methylorubrum extorquens</name>
    <name type="common">Methylobacterium dichloromethanicum</name>
    <name type="synonym">Methylobacterium extorquens</name>
    <dbReference type="NCBI Taxonomy" id="408"/>
    <lineage>
        <taxon>Bacteria</taxon>
        <taxon>Pseudomonadati</taxon>
        <taxon>Pseudomonadota</taxon>
        <taxon>Alphaproteobacteria</taxon>
        <taxon>Hyphomicrobiales</taxon>
        <taxon>Methylobacteriaceae</taxon>
        <taxon>Methylorubrum</taxon>
    </lineage>
</organism>
<proteinExistence type="predicted"/>
<name>A0AAX3WD50_METEX</name>
<dbReference type="RefSeq" id="WP_015952506.1">
    <property type="nucleotide sequence ID" value="NZ_CP073633.1"/>
</dbReference>
<dbReference type="Proteomes" id="UP001223720">
    <property type="component" value="Chromosome"/>
</dbReference>
<dbReference type="EMBL" id="CP073633">
    <property type="protein sequence ID" value="WHQ69522.1"/>
    <property type="molecule type" value="Genomic_DNA"/>
</dbReference>